<dbReference type="AlphaFoldDB" id="A0A067S2M3"/>
<gene>
    <name evidence="5" type="ORF">GALMADRAFT_260367</name>
</gene>
<keyword evidence="2" id="KW-0479">Metal-binding</keyword>
<dbReference type="STRING" id="685588.A0A067S2M3"/>
<dbReference type="Gene3D" id="4.10.60.10">
    <property type="entry name" value="Zinc finger, CCHC-type"/>
    <property type="match status" value="1"/>
</dbReference>
<keyword evidence="6" id="KW-1185">Reference proteome</keyword>
<protein>
    <recommendedName>
        <fullName evidence="4">CCHC-type domain-containing protein</fullName>
    </recommendedName>
</protein>
<evidence type="ECO:0000259" key="4">
    <source>
        <dbReference type="PROSITE" id="PS50158"/>
    </source>
</evidence>
<dbReference type="InterPro" id="IPR001878">
    <property type="entry name" value="Znf_CCHC"/>
</dbReference>
<evidence type="ECO:0000256" key="2">
    <source>
        <dbReference type="PROSITE-ProRule" id="PRU00047"/>
    </source>
</evidence>
<dbReference type="SMART" id="SM00343">
    <property type="entry name" value="ZnF_C2HC"/>
    <property type="match status" value="1"/>
</dbReference>
<evidence type="ECO:0000313" key="5">
    <source>
        <dbReference type="EMBL" id="KDR65016.1"/>
    </source>
</evidence>
<feature type="region of interest" description="Disordered" evidence="3">
    <location>
        <begin position="176"/>
        <end position="329"/>
    </location>
</feature>
<dbReference type="EMBL" id="KL142583">
    <property type="protein sequence ID" value="KDR65016.1"/>
    <property type="molecule type" value="Genomic_DNA"/>
</dbReference>
<dbReference type="PROSITE" id="PS50158">
    <property type="entry name" value="ZF_CCHC"/>
    <property type="match status" value="1"/>
</dbReference>
<dbReference type="OrthoDB" id="3263038at2759"/>
<keyword evidence="2" id="KW-0863">Zinc-finger</keyword>
<evidence type="ECO:0000256" key="1">
    <source>
        <dbReference type="ARBA" id="ARBA00022664"/>
    </source>
</evidence>
<dbReference type="GO" id="GO:0003676">
    <property type="term" value="F:nucleic acid binding"/>
    <property type="evidence" value="ECO:0007669"/>
    <property type="project" value="InterPro"/>
</dbReference>
<evidence type="ECO:0000313" key="6">
    <source>
        <dbReference type="Proteomes" id="UP000027222"/>
    </source>
</evidence>
<feature type="region of interest" description="Disordered" evidence="3">
    <location>
        <begin position="121"/>
        <end position="163"/>
    </location>
</feature>
<proteinExistence type="predicted"/>
<dbReference type="PANTHER" id="PTHR47592">
    <property type="entry name" value="PBF68 PROTEIN"/>
    <property type="match status" value="1"/>
</dbReference>
<keyword evidence="2" id="KW-0862">Zinc</keyword>
<sequence>MQIHAKRTVRERWEAIVTEYTKKGAYAQTDLRARFLESKCPEKSNVREFLDGLRIKHEELASVGVSISEQDYILTILSSLPYALSNFASTALAAARVFAQPGATQTADPNTLITMISEEYERQKTQHLRRGGKAKADDKDKDEAMAVSSSSKGKGGKGDRKSKVTCWNCGKKGHFKNQCPDPPKASTSSSKDAKDEKGKDKKDSDKANVVEEEEYSDSDGMFAVFCETESEAESDDSMPAAGTETDLTSFAELEADSMPALRTLSDSSADETDSDGGLDNRGGDSDDVEGGHDWFSEVGSDAGDFADEEWESDGSLASQNPSDAPRVEIYDSGTNRHISPYQDDFLEFQPIPPRQLRAANGVNASNLLLNEVLYSPEVGYTLVSIGKLDELGFKSTFADGYCTITDPNGVQVGKVPKNAKGLYRVEHDAADSV</sequence>
<dbReference type="Pfam" id="PF14223">
    <property type="entry name" value="Retrotran_gag_2"/>
    <property type="match status" value="1"/>
</dbReference>
<reference evidence="6" key="1">
    <citation type="journal article" date="2014" name="Proc. Natl. Acad. Sci. U.S.A.">
        <title>Extensive sampling of basidiomycete genomes demonstrates inadequacy of the white-rot/brown-rot paradigm for wood decay fungi.</title>
        <authorList>
            <person name="Riley R."/>
            <person name="Salamov A.A."/>
            <person name="Brown D.W."/>
            <person name="Nagy L.G."/>
            <person name="Floudas D."/>
            <person name="Held B.W."/>
            <person name="Levasseur A."/>
            <person name="Lombard V."/>
            <person name="Morin E."/>
            <person name="Otillar R."/>
            <person name="Lindquist E.A."/>
            <person name="Sun H."/>
            <person name="LaButti K.M."/>
            <person name="Schmutz J."/>
            <person name="Jabbour D."/>
            <person name="Luo H."/>
            <person name="Baker S.E."/>
            <person name="Pisabarro A.G."/>
            <person name="Walton J.D."/>
            <person name="Blanchette R.A."/>
            <person name="Henrissat B."/>
            <person name="Martin F."/>
            <person name="Cullen D."/>
            <person name="Hibbett D.S."/>
            <person name="Grigoriev I.V."/>
        </authorList>
    </citation>
    <scope>NUCLEOTIDE SEQUENCE [LARGE SCALE GENOMIC DNA]</scope>
    <source>
        <strain evidence="6">CBS 339.88</strain>
    </source>
</reference>
<dbReference type="SUPFAM" id="SSF57756">
    <property type="entry name" value="Retrovirus zinc finger-like domains"/>
    <property type="match status" value="1"/>
</dbReference>
<evidence type="ECO:0000256" key="3">
    <source>
        <dbReference type="SAM" id="MobiDB-lite"/>
    </source>
</evidence>
<accession>A0A067S2M3</accession>
<feature type="domain" description="CCHC-type" evidence="4">
    <location>
        <begin position="166"/>
        <end position="181"/>
    </location>
</feature>
<feature type="non-terminal residue" evidence="5">
    <location>
        <position position="433"/>
    </location>
</feature>
<dbReference type="Pfam" id="PF00098">
    <property type="entry name" value="zf-CCHC"/>
    <property type="match status" value="1"/>
</dbReference>
<name>A0A067S2M3_GALM3</name>
<dbReference type="GO" id="GO:0008270">
    <property type="term" value="F:zinc ion binding"/>
    <property type="evidence" value="ECO:0007669"/>
    <property type="project" value="UniProtKB-KW"/>
</dbReference>
<feature type="compositionally biased region" description="Basic and acidic residues" evidence="3">
    <location>
        <begin position="281"/>
        <end position="295"/>
    </location>
</feature>
<feature type="compositionally biased region" description="Basic and acidic residues" evidence="3">
    <location>
        <begin position="134"/>
        <end position="144"/>
    </location>
</feature>
<feature type="compositionally biased region" description="Basic and acidic residues" evidence="3">
    <location>
        <begin position="191"/>
        <end position="209"/>
    </location>
</feature>
<keyword evidence="1" id="KW-0507">mRNA processing</keyword>
<organism evidence="5 6">
    <name type="scientific">Galerina marginata (strain CBS 339.88)</name>
    <dbReference type="NCBI Taxonomy" id="685588"/>
    <lineage>
        <taxon>Eukaryota</taxon>
        <taxon>Fungi</taxon>
        <taxon>Dikarya</taxon>
        <taxon>Basidiomycota</taxon>
        <taxon>Agaricomycotina</taxon>
        <taxon>Agaricomycetes</taxon>
        <taxon>Agaricomycetidae</taxon>
        <taxon>Agaricales</taxon>
        <taxon>Agaricineae</taxon>
        <taxon>Strophariaceae</taxon>
        <taxon>Galerina</taxon>
    </lineage>
</organism>
<dbReference type="PANTHER" id="PTHR47592:SF27">
    <property type="entry name" value="OS08G0421700 PROTEIN"/>
    <property type="match status" value="1"/>
</dbReference>
<dbReference type="Proteomes" id="UP000027222">
    <property type="component" value="Unassembled WGS sequence"/>
</dbReference>
<dbReference type="InterPro" id="IPR036875">
    <property type="entry name" value="Znf_CCHC_sf"/>
</dbReference>
<dbReference type="HOGENOM" id="CLU_710898_0_0_1"/>
<dbReference type="GO" id="GO:0006397">
    <property type="term" value="P:mRNA processing"/>
    <property type="evidence" value="ECO:0007669"/>
    <property type="project" value="UniProtKB-KW"/>
</dbReference>